<dbReference type="OrthoDB" id="4851849at2759"/>
<evidence type="ECO:0000313" key="3">
    <source>
        <dbReference type="Proteomes" id="UP000781932"/>
    </source>
</evidence>
<feature type="compositionally biased region" description="Basic residues" evidence="1">
    <location>
        <begin position="559"/>
        <end position="570"/>
    </location>
</feature>
<organism evidence="2 3">
    <name type="scientific">Colletotrichum karsti</name>
    <dbReference type="NCBI Taxonomy" id="1095194"/>
    <lineage>
        <taxon>Eukaryota</taxon>
        <taxon>Fungi</taxon>
        <taxon>Dikarya</taxon>
        <taxon>Ascomycota</taxon>
        <taxon>Pezizomycotina</taxon>
        <taxon>Sordariomycetes</taxon>
        <taxon>Hypocreomycetidae</taxon>
        <taxon>Glomerellales</taxon>
        <taxon>Glomerellaceae</taxon>
        <taxon>Colletotrichum</taxon>
        <taxon>Colletotrichum boninense species complex</taxon>
    </lineage>
</organism>
<dbReference type="AlphaFoldDB" id="A0A9P6IB87"/>
<feature type="region of interest" description="Disordered" evidence="1">
    <location>
        <begin position="131"/>
        <end position="266"/>
    </location>
</feature>
<feature type="compositionally biased region" description="Low complexity" evidence="1">
    <location>
        <begin position="211"/>
        <end position="243"/>
    </location>
</feature>
<feature type="compositionally biased region" description="Polar residues" evidence="1">
    <location>
        <begin position="479"/>
        <end position="493"/>
    </location>
</feature>
<comment type="caution">
    <text evidence="2">The sequence shown here is derived from an EMBL/GenBank/DDBJ whole genome shotgun (WGS) entry which is preliminary data.</text>
</comment>
<feature type="region of interest" description="Disordered" evidence="1">
    <location>
        <begin position="446"/>
        <end position="570"/>
    </location>
</feature>
<feature type="compositionally biased region" description="Basic and acidic residues" evidence="1">
    <location>
        <begin position="134"/>
        <end position="152"/>
    </location>
</feature>
<feature type="compositionally biased region" description="Basic and acidic residues" evidence="1">
    <location>
        <begin position="449"/>
        <end position="464"/>
    </location>
</feature>
<protein>
    <submittedName>
        <fullName evidence="2">Uncharacterized protein</fullName>
    </submittedName>
</protein>
<reference evidence="2" key="2">
    <citation type="submission" date="2020-11" db="EMBL/GenBank/DDBJ databases">
        <title>Whole genome sequencing of Colletotrichum sp.</title>
        <authorList>
            <person name="Li H."/>
        </authorList>
    </citation>
    <scope>NUCLEOTIDE SEQUENCE</scope>
    <source>
        <strain evidence="2">CkLH20</strain>
    </source>
</reference>
<dbReference type="Proteomes" id="UP000781932">
    <property type="component" value="Unassembled WGS sequence"/>
</dbReference>
<accession>A0A9P6IB87</accession>
<keyword evidence="3" id="KW-1185">Reference proteome</keyword>
<sequence length="570" mass="62587">MGAAYSKSADSKKGIMRMHGVIDHQSAYILFVNCKENRSPVDAKTRNCYGFDRCLELEHEGILLDLYRTLFRMGVTPEKIDKWHQQRKLYKKITKKAHLLPQHLRKWAKSHEYIWIAYDESGHDTLQMAMAEAKNQKAEAETEAKGKGHGADDANITGTAKDGERSSQLLTVPPTGDSLDYPPFPKDRIWDGPDLHSRGESGDDGATTECPSSSSKDPLVPSSGKPGGSSNQGSSSSQGASSNQDQPRRNTMPTCSKPSPSEGKTLSLRERIQKSRAFTSNNPSFDPDAFLQARLAAAKTTAEKLCISARASTIPADEQTLKDFGFDKCLFDADKVTLLSIYRLLVVGMGVSSRELREWAEEGALAIGRNVAIEFQTRRRLVPEEYCQFFLMNQKSIWGLEDVVDFEAGADITMSEAVGETAGAGSGKSASGKGDVIVILDSSDEEIEAEKTGEKAEEPREKPSKASNAASASATKISESQIKPETADSTTSKPGDKAFQTKFKKANPIPYKPRNKRYFKNKGFARGPPEKYMMTRDGSVTGKRGRDSSSPETTPQPPSKKRKFTKKSSK</sequence>
<reference evidence="2" key="1">
    <citation type="submission" date="2020-03" db="EMBL/GenBank/DDBJ databases">
        <authorList>
            <person name="He L."/>
        </authorList>
    </citation>
    <scope>NUCLEOTIDE SEQUENCE</scope>
    <source>
        <strain evidence="2">CkLH20</strain>
    </source>
</reference>
<dbReference type="GeneID" id="62163066"/>
<feature type="compositionally biased region" description="Basic and acidic residues" evidence="1">
    <location>
        <begin position="185"/>
        <end position="201"/>
    </location>
</feature>
<dbReference type="RefSeq" id="XP_038744916.1">
    <property type="nucleotide sequence ID" value="XM_038889992.1"/>
</dbReference>
<feature type="compositionally biased region" description="Low complexity" evidence="1">
    <location>
        <begin position="465"/>
        <end position="478"/>
    </location>
</feature>
<evidence type="ECO:0000313" key="2">
    <source>
        <dbReference type="EMBL" id="KAF9875455.1"/>
    </source>
</evidence>
<gene>
    <name evidence="2" type="ORF">CkaCkLH20_07275</name>
</gene>
<evidence type="ECO:0000256" key="1">
    <source>
        <dbReference type="SAM" id="MobiDB-lite"/>
    </source>
</evidence>
<dbReference type="EMBL" id="JAATWM020000022">
    <property type="protein sequence ID" value="KAF9875455.1"/>
    <property type="molecule type" value="Genomic_DNA"/>
</dbReference>
<feature type="compositionally biased region" description="Polar residues" evidence="1">
    <location>
        <begin position="249"/>
        <end position="264"/>
    </location>
</feature>
<proteinExistence type="predicted"/>
<name>A0A9P6IB87_9PEZI</name>